<evidence type="ECO:0000313" key="1">
    <source>
        <dbReference type="EMBL" id="KAF2267023.1"/>
    </source>
</evidence>
<protein>
    <submittedName>
        <fullName evidence="1">Uncharacterized protein</fullName>
    </submittedName>
</protein>
<dbReference type="Proteomes" id="UP000800093">
    <property type="component" value="Unassembled WGS sequence"/>
</dbReference>
<gene>
    <name evidence="1" type="ORF">CC78DRAFT_577555</name>
</gene>
<dbReference type="AlphaFoldDB" id="A0A9P4KE55"/>
<evidence type="ECO:0000313" key="2">
    <source>
        <dbReference type="Proteomes" id="UP000800093"/>
    </source>
</evidence>
<organism evidence="1 2">
    <name type="scientific">Lojkania enalia</name>
    <dbReference type="NCBI Taxonomy" id="147567"/>
    <lineage>
        <taxon>Eukaryota</taxon>
        <taxon>Fungi</taxon>
        <taxon>Dikarya</taxon>
        <taxon>Ascomycota</taxon>
        <taxon>Pezizomycotina</taxon>
        <taxon>Dothideomycetes</taxon>
        <taxon>Pleosporomycetidae</taxon>
        <taxon>Pleosporales</taxon>
        <taxon>Pleosporales incertae sedis</taxon>
        <taxon>Lojkania</taxon>
    </lineage>
</organism>
<reference evidence="2" key="1">
    <citation type="journal article" date="2020" name="Stud. Mycol.">
        <title>101 Dothideomycetes genomes: A test case for predicting lifestyles and emergence of pathogens.</title>
        <authorList>
            <person name="Haridas S."/>
            <person name="Albert R."/>
            <person name="Binder M."/>
            <person name="Bloem J."/>
            <person name="LaButti K."/>
            <person name="Salamov A."/>
            <person name="Andreopoulos B."/>
            <person name="Baker S."/>
            <person name="Barry K."/>
            <person name="Bills G."/>
            <person name="Bluhm B."/>
            <person name="Cannon C."/>
            <person name="Castanera R."/>
            <person name="Culley D."/>
            <person name="Daum C."/>
            <person name="Ezra D."/>
            <person name="Gonzalez J."/>
            <person name="Henrissat B."/>
            <person name="Kuo A."/>
            <person name="Liang C."/>
            <person name="Lipzen A."/>
            <person name="Lutzoni F."/>
            <person name="Magnuson J."/>
            <person name="Mondo S."/>
            <person name="Nolan M."/>
            <person name="Ohm R."/>
            <person name="Pangilinan J."/>
            <person name="Park H.-J."/>
            <person name="Ramirez L."/>
            <person name="Alfaro M."/>
            <person name="Sun H."/>
            <person name="Tritt A."/>
            <person name="Yoshinaga Y."/>
            <person name="Zwiers L.-H."/>
            <person name="Turgeon B."/>
            <person name="Goodwin S."/>
            <person name="Spatafora J."/>
            <person name="Crous P."/>
            <person name="Grigoriev I."/>
        </authorList>
    </citation>
    <scope>NUCLEOTIDE SEQUENCE [LARGE SCALE GENOMIC DNA]</scope>
    <source>
        <strain evidence="2">CBS 304.66</strain>
    </source>
</reference>
<name>A0A9P4KE55_9PLEO</name>
<accession>A0A9P4KE55</accession>
<sequence length="184" mass="19861">MNSADFPLRSVITCYHALVSGVVQLGETPDTLLAAGRSSMACSRPIFICGCAGLHLRQARGDHRQHLQSSTAHLPSRHPLQQSMRQMPICATFVTLTGQPSRRARERLKTATAFPSCLRNALLLVWLPPPKAISCDHDTAKIPACTCTELVSNSPEVTFTVAGRAGCHDIGCAREPANREDGGF</sequence>
<dbReference type="EMBL" id="ML986594">
    <property type="protein sequence ID" value="KAF2267023.1"/>
    <property type="molecule type" value="Genomic_DNA"/>
</dbReference>
<comment type="caution">
    <text evidence="1">The sequence shown here is derived from an EMBL/GenBank/DDBJ whole genome shotgun (WGS) entry which is preliminary data.</text>
</comment>
<proteinExistence type="predicted"/>
<keyword evidence="2" id="KW-1185">Reference proteome</keyword>